<evidence type="ECO:0000256" key="2">
    <source>
        <dbReference type="ARBA" id="ARBA00012438"/>
    </source>
</evidence>
<dbReference type="PANTHER" id="PTHR43304:SF1">
    <property type="entry name" value="PAC DOMAIN-CONTAINING PROTEIN"/>
    <property type="match status" value="1"/>
</dbReference>
<dbReference type="Pfam" id="PF08448">
    <property type="entry name" value="PAS_4"/>
    <property type="match status" value="2"/>
</dbReference>
<organism evidence="10 11">
    <name type="scientific">Dyadobacter psychrophilus</name>
    <dbReference type="NCBI Taxonomy" id="651661"/>
    <lineage>
        <taxon>Bacteria</taxon>
        <taxon>Pseudomonadati</taxon>
        <taxon>Bacteroidota</taxon>
        <taxon>Cytophagia</taxon>
        <taxon>Cytophagales</taxon>
        <taxon>Spirosomataceae</taxon>
        <taxon>Dyadobacter</taxon>
    </lineage>
</organism>
<evidence type="ECO:0000256" key="1">
    <source>
        <dbReference type="ARBA" id="ARBA00000085"/>
    </source>
</evidence>
<dbReference type="EC" id="2.7.13.3" evidence="2"/>
<sequence>MAGRANAFDTDNTLEIQRLNLALESAGIGTWELDFPTGQIRLCRRTKNLFKLSGNDIIDLEVLLDRINPDDSSKLTKEIADTLNQVSQRSFSLKLRTLETGTETSRYVLCKGQSHVTTTNIKRLLGSFIDITEEEGNVSAQLLAKKSLEESEAKLRTVIESAPAAIGLFVGRDLVVEMPNQAFIDIVGKGPDIVGLPLREVMPELQNQAFLKILDDVYTTGVTFQSFGTQVDIVQQGVMTHNKYDITYSPVYDNEGNVYAILDIAIDVTERVNIEQKIKQSQMQLLELFEQSPVGIAIIHKDKLTFTMANQFYAKLVGKQQQQIVGKPLVEAIPEIAGQGFEQLLQDVIDTGVPYVAKEQAVDIEFDGVLQTIYVDLAYQPQRDSAGNITGVFVVATDLTSQVLSRKKLEETETFLRGAIELAELGTYSIDLETGMLDYSDRLKQWFGVEKEDQITFEKVYAAISGDDLPAVVAAVNRAIAPGSDGIYNMEYKMDAGKTGAARVLHAQGKVLTDENGKPHTMIGTARDVTIQRKIKVALESQVQQRTEQLEAMNEELAALNEEYVATNEELSDSNNLLQQSNVNLQQFAYVASHDLQEPLRKIQSFSDLLAKRYAANLGEGINYLHRMQNSAKRMSDLIEDLLSFSRITEHKDVIEPVSLSRVVYEVLNDLELLITETSAVITTEQLPEIHGDKMQLNQLFQNLISNALKFRKPELAPVIHITGKIITSAELPSSAKVIRSAYMYHQIDVSDNGIGFDQQYADRIFQLFQRLHGRSQYSGTGIGLAICERVAANHGGAITVTSNPGEGATFSIYLPAQ</sequence>
<reference evidence="11" key="1">
    <citation type="submission" date="2017-02" db="EMBL/GenBank/DDBJ databases">
        <authorList>
            <person name="Varghese N."/>
            <person name="Submissions S."/>
        </authorList>
    </citation>
    <scope>NUCLEOTIDE SEQUENCE [LARGE SCALE GENOMIC DNA]</scope>
    <source>
        <strain evidence="11">DSM 22270</strain>
    </source>
</reference>
<evidence type="ECO:0000256" key="4">
    <source>
        <dbReference type="ARBA" id="ARBA00022679"/>
    </source>
</evidence>
<keyword evidence="6" id="KW-0175">Coiled coil</keyword>
<dbReference type="PROSITE" id="PS50113">
    <property type="entry name" value="PAC"/>
    <property type="match status" value="3"/>
</dbReference>
<dbReference type="InterPro" id="IPR052162">
    <property type="entry name" value="Sensor_kinase/Photoreceptor"/>
</dbReference>
<keyword evidence="3" id="KW-0597">Phosphoprotein</keyword>
<dbReference type="NCBIfam" id="TIGR00229">
    <property type="entry name" value="sensory_box"/>
    <property type="match status" value="3"/>
</dbReference>
<dbReference type="InterPro" id="IPR000700">
    <property type="entry name" value="PAS-assoc_C"/>
</dbReference>
<dbReference type="Proteomes" id="UP000190897">
    <property type="component" value="Unassembled WGS sequence"/>
</dbReference>
<keyword evidence="5" id="KW-0418">Kinase</keyword>
<dbReference type="Gene3D" id="1.10.287.130">
    <property type="match status" value="1"/>
</dbReference>
<evidence type="ECO:0000256" key="3">
    <source>
        <dbReference type="ARBA" id="ARBA00022553"/>
    </source>
</evidence>
<dbReference type="PRINTS" id="PR00344">
    <property type="entry name" value="BCTRLSENSOR"/>
</dbReference>
<evidence type="ECO:0000259" key="9">
    <source>
        <dbReference type="PROSITE" id="PS50113"/>
    </source>
</evidence>
<comment type="catalytic activity">
    <reaction evidence="1">
        <text>ATP + protein L-histidine = ADP + protein N-phospho-L-histidine.</text>
        <dbReference type="EC" id="2.7.13.3"/>
    </reaction>
</comment>
<protein>
    <recommendedName>
        <fullName evidence="2">histidine kinase</fullName>
        <ecNumber evidence="2">2.7.13.3</ecNumber>
    </recommendedName>
</protein>
<evidence type="ECO:0000313" key="11">
    <source>
        <dbReference type="Proteomes" id="UP000190897"/>
    </source>
</evidence>
<dbReference type="CDD" id="cd00082">
    <property type="entry name" value="HisKA"/>
    <property type="match status" value="1"/>
</dbReference>
<accession>A0A1T5E7I1</accession>
<evidence type="ECO:0000259" key="7">
    <source>
        <dbReference type="PROSITE" id="PS50109"/>
    </source>
</evidence>
<gene>
    <name evidence="10" type="ORF">SAMN05660293_02202</name>
</gene>
<dbReference type="InterPro" id="IPR013656">
    <property type="entry name" value="PAS_4"/>
</dbReference>
<feature type="domain" description="PAC" evidence="9">
    <location>
        <begin position="225"/>
        <end position="280"/>
    </location>
</feature>
<dbReference type="SUPFAM" id="SSF55874">
    <property type="entry name" value="ATPase domain of HSP90 chaperone/DNA topoisomerase II/histidine kinase"/>
    <property type="match status" value="1"/>
</dbReference>
<dbReference type="Pfam" id="PF00512">
    <property type="entry name" value="HisKA"/>
    <property type="match status" value="1"/>
</dbReference>
<dbReference type="InterPro" id="IPR000014">
    <property type="entry name" value="PAS"/>
</dbReference>
<dbReference type="AlphaFoldDB" id="A0A1T5E7I1"/>
<name>A0A1T5E7I1_9BACT</name>
<keyword evidence="11" id="KW-1185">Reference proteome</keyword>
<evidence type="ECO:0000313" key="10">
    <source>
        <dbReference type="EMBL" id="SKB79746.1"/>
    </source>
</evidence>
<dbReference type="CDD" id="cd00130">
    <property type="entry name" value="PAS"/>
    <property type="match status" value="1"/>
</dbReference>
<dbReference type="PROSITE" id="PS50112">
    <property type="entry name" value="PAS"/>
    <property type="match status" value="2"/>
</dbReference>
<dbReference type="InterPro" id="IPR013655">
    <property type="entry name" value="PAS_fold_3"/>
</dbReference>
<dbReference type="SUPFAM" id="SSF47384">
    <property type="entry name" value="Homodimeric domain of signal transducing histidine kinase"/>
    <property type="match status" value="1"/>
</dbReference>
<feature type="domain" description="PAS" evidence="8">
    <location>
        <begin position="412"/>
        <end position="483"/>
    </location>
</feature>
<dbReference type="InterPro" id="IPR036890">
    <property type="entry name" value="HATPase_C_sf"/>
</dbReference>
<feature type="domain" description="PAC" evidence="9">
    <location>
        <begin position="488"/>
        <end position="541"/>
    </location>
</feature>
<dbReference type="EMBL" id="FUZA01000002">
    <property type="protein sequence ID" value="SKB79746.1"/>
    <property type="molecule type" value="Genomic_DNA"/>
</dbReference>
<dbReference type="Gene3D" id="3.30.565.10">
    <property type="entry name" value="Histidine kinase-like ATPase, C-terminal domain"/>
    <property type="match status" value="1"/>
</dbReference>
<dbReference type="InterPro" id="IPR003661">
    <property type="entry name" value="HisK_dim/P_dom"/>
</dbReference>
<dbReference type="STRING" id="651661.SAMN05660293_02202"/>
<evidence type="ECO:0000256" key="5">
    <source>
        <dbReference type="ARBA" id="ARBA00022777"/>
    </source>
</evidence>
<dbReference type="PANTHER" id="PTHR43304">
    <property type="entry name" value="PHYTOCHROME-LIKE PROTEIN CPH1"/>
    <property type="match status" value="1"/>
</dbReference>
<feature type="domain" description="PAS" evidence="8">
    <location>
        <begin position="281"/>
        <end position="352"/>
    </location>
</feature>
<dbReference type="InterPro" id="IPR036097">
    <property type="entry name" value="HisK_dim/P_sf"/>
</dbReference>
<proteinExistence type="predicted"/>
<keyword evidence="4" id="KW-0808">Transferase</keyword>
<evidence type="ECO:0000259" key="8">
    <source>
        <dbReference type="PROSITE" id="PS50112"/>
    </source>
</evidence>
<feature type="domain" description="Histidine kinase" evidence="7">
    <location>
        <begin position="591"/>
        <end position="818"/>
    </location>
</feature>
<dbReference type="SMART" id="SM00388">
    <property type="entry name" value="HisKA"/>
    <property type="match status" value="1"/>
</dbReference>
<feature type="coiled-coil region" evidence="6">
    <location>
        <begin position="536"/>
        <end position="577"/>
    </location>
</feature>
<dbReference type="Gene3D" id="3.30.450.20">
    <property type="entry name" value="PAS domain"/>
    <property type="match status" value="4"/>
</dbReference>
<dbReference type="PROSITE" id="PS50109">
    <property type="entry name" value="HIS_KIN"/>
    <property type="match status" value="1"/>
</dbReference>
<dbReference type="SMART" id="SM00091">
    <property type="entry name" value="PAS"/>
    <property type="match status" value="4"/>
</dbReference>
<dbReference type="InterPro" id="IPR003594">
    <property type="entry name" value="HATPase_dom"/>
</dbReference>
<evidence type="ECO:0000256" key="6">
    <source>
        <dbReference type="SAM" id="Coils"/>
    </source>
</evidence>
<dbReference type="InterPro" id="IPR035965">
    <property type="entry name" value="PAS-like_dom_sf"/>
</dbReference>
<dbReference type="OrthoDB" id="9766459at2"/>
<dbReference type="Pfam" id="PF02518">
    <property type="entry name" value="HATPase_c"/>
    <property type="match status" value="1"/>
</dbReference>
<dbReference type="SMART" id="SM00387">
    <property type="entry name" value="HATPase_c"/>
    <property type="match status" value="1"/>
</dbReference>
<feature type="domain" description="PAC" evidence="9">
    <location>
        <begin position="355"/>
        <end position="411"/>
    </location>
</feature>
<dbReference type="SUPFAM" id="SSF55785">
    <property type="entry name" value="PYP-like sensor domain (PAS domain)"/>
    <property type="match status" value="3"/>
</dbReference>
<dbReference type="GO" id="GO:0000155">
    <property type="term" value="F:phosphorelay sensor kinase activity"/>
    <property type="evidence" value="ECO:0007669"/>
    <property type="project" value="InterPro"/>
</dbReference>
<dbReference type="InterPro" id="IPR004358">
    <property type="entry name" value="Sig_transdc_His_kin-like_C"/>
</dbReference>
<dbReference type="Pfam" id="PF08447">
    <property type="entry name" value="PAS_3"/>
    <property type="match status" value="1"/>
</dbReference>
<dbReference type="RefSeq" id="WP_082214701.1">
    <property type="nucleotide sequence ID" value="NZ_FUZA01000002.1"/>
</dbReference>
<dbReference type="InterPro" id="IPR005467">
    <property type="entry name" value="His_kinase_dom"/>
</dbReference>